<feature type="compositionally biased region" description="Basic and acidic residues" evidence="1">
    <location>
        <begin position="236"/>
        <end position="247"/>
    </location>
</feature>
<feature type="region of interest" description="Disordered" evidence="1">
    <location>
        <begin position="1"/>
        <end position="195"/>
    </location>
</feature>
<dbReference type="OrthoDB" id="9996895at2759"/>
<dbReference type="Gene3D" id="3.40.50.300">
    <property type="entry name" value="P-loop containing nucleotide triphosphate hydrolases"/>
    <property type="match status" value="1"/>
</dbReference>
<feature type="domain" description="AAA+ ATPase" evidence="2">
    <location>
        <begin position="784"/>
        <end position="916"/>
    </location>
</feature>
<feature type="compositionally biased region" description="Low complexity" evidence="1">
    <location>
        <begin position="129"/>
        <end position="141"/>
    </location>
</feature>
<evidence type="ECO:0000313" key="3">
    <source>
        <dbReference type="EMBL" id="CAG9773634.1"/>
    </source>
</evidence>
<dbReference type="Proteomes" id="UP001152799">
    <property type="component" value="Chromosome 9"/>
</dbReference>
<accession>A0A9N9N0F2</accession>
<dbReference type="SMART" id="SM00382">
    <property type="entry name" value="AAA"/>
    <property type="match status" value="1"/>
</dbReference>
<evidence type="ECO:0000313" key="4">
    <source>
        <dbReference type="Proteomes" id="UP001152799"/>
    </source>
</evidence>
<feature type="compositionally biased region" description="Basic and acidic residues" evidence="1">
    <location>
        <begin position="42"/>
        <end position="54"/>
    </location>
</feature>
<keyword evidence="4" id="KW-1185">Reference proteome</keyword>
<feature type="compositionally biased region" description="Basic and acidic residues" evidence="1">
    <location>
        <begin position="262"/>
        <end position="273"/>
    </location>
</feature>
<dbReference type="InterPro" id="IPR027417">
    <property type="entry name" value="P-loop_NTPase"/>
</dbReference>
<reference evidence="3" key="1">
    <citation type="submission" date="2022-01" db="EMBL/GenBank/DDBJ databases">
        <authorList>
            <person name="King R."/>
        </authorList>
    </citation>
    <scope>NUCLEOTIDE SEQUENCE</scope>
</reference>
<gene>
    <name evidence="3" type="ORF">CEUTPL_LOCUS14022</name>
</gene>
<feature type="region of interest" description="Disordered" evidence="1">
    <location>
        <begin position="236"/>
        <end position="274"/>
    </location>
</feature>
<feature type="region of interest" description="Disordered" evidence="1">
    <location>
        <begin position="682"/>
        <end position="702"/>
    </location>
</feature>
<dbReference type="Pfam" id="PF00004">
    <property type="entry name" value="AAA"/>
    <property type="match status" value="1"/>
</dbReference>
<feature type="compositionally biased region" description="Polar residues" evidence="1">
    <location>
        <begin position="1"/>
        <end position="41"/>
    </location>
</feature>
<evidence type="ECO:0000259" key="2">
    <source>
        <dbReference type="SMART" id="SM00382"/>
    </source>
</evidence>
<feature type="compositionally biased region" description="Polar residues" evidence="1">
    <location>
        <begin position="144"/>
        <end position="154"/>
    </location>
</feature>
<dbReference type="CDD" id="cd00009">
    <property type="entry name" value="AAA"/>
    <property type="match status" value="1"/>
</dbReference>
<feature type="compositionally biased region" description="Basic and acidic residues" evidence="1">
    <location>
        <begin position="175"/>
        <end position="195"/>
    </location>
</feature>
<dbReference type="GO" id="GO:0005524">
    <property type="term" value="F:ATP binding"/>
    <property type="evidence" value="ECO:0007669"/>
    <property type="project" value="InterPro"/>
</dbReference>
<dbReference type="GO" id="GO:0005634">
    <property type="term" value="C:nucleus"/>
    <property type="evidence" value="ECO:0007669"/>
    <property type="project" value="TreeGrafter"/>
</dbReference>
<dbReference type="GO" id="GO:0061860">
    <property type="term" value="F:DNA clamp unloader activity"/>
    <property type="evidence" value="ECO:0007669"/>
    <property type="project" value="TreeGrafter"/>
</dbReference>
<sequence length="1248" mass="142540">MKNITDYFTSPTKATKSSIQVVNTSGSPKDQNVSPNNTSLKSPKERTDKAENKKKLTKKKKKRKPTDPEVKSIAELFSNNLSIISPNTSGTNNKSTDKNQERKSLQTPIKSTIKSKESSTKPTTKKAETNANNSSSSTKKSQPLEESSSQQTPKINAFQFLMNSRNNIIGQNTGGKEDDSQNDSHCEDKQKLEARKNLFKNWADRKGAGKRKRQEEEVEKCIDIKMKKRVKRLKNLIEGEKKKEPQSKIKKKVEIISSSESENSRDSVTEKTETLSVIEVEENSQDVSISTKSSVKKQEGNNFVDEFDGEDSEYSFPSSFDDSPKQTNTKNIIKIKMFTPLSKISNKSSLGSNKEKHNKSKNQVKLDDSLNDFCSPVKKTAKTFNKNKVKSSVKAKKDIAKVSKQTKENLEDCQVIITDESSNDSDLIIISNSKINKQLIIDDDSNSNIECLKRTTKEEEIVSLIDDVVDTPGRSLRKRSVINYTETLGLPKNIKIKSTNKTKNSTKDCPIETIDLFSNKDSNKDKKQPKKTPVKLAPLFKKLAPKPKLDPEVVEARRQFLISGVPDSLKKTIRKQKSNEEREYDVFPTISHVQQKCDSQMWNMPEADLNLKKPISPNIDTENLKCENLIARKLPYEINITTKVEKVKNIKGILQQIKTENPDYPVFKVFRHIYEKSGKQFLNEIPNNKKSPKKQTKKRKSKCLDEVQADINNIKDHEMWTEKYKPRSSEEILGNLHSVTELKKWLEIWMNYRQEIKARNRKRCNSESEFESTDCDSRDSMCLPGNTIVLYGPTGSGKSSAVYAIANELGFNVLELNASTKRTGKKLLNDLQEATQSHQVKKNGPFSNLSVDKSEDKKRSKSMCILFMEDIDLIFEQDEGFLSSLNQLILTSKRPIILTTTDNTPVHVQKFISQYECIRFMPLSMHCLGIWLHIVCLVEGILADKDDLGILLDYNKGDIRKTLLEIQFWSLTGGQLEKNKRLPIKNFNDVELSSEIKHDTKEFVHKHCLGSFEIFRENKEHCIPQNMDLGLLWWNVPNILNLPSCPSRRLSTDKIQNSQETPEILTEIDTNKLNSMSELYDSLTLCDLLKKKVNCCNSNEPIVKNWSAEVLESLELIEREEDGKGVFVDLVQELTHNVLDGCIENYKKVTGTSYSLNMALPDSKERKWRANQHMCEDFLKGPIPLSNTLERKSVALDYLSTLRHIARSEQQRAIVNTKRSNRFRHYLKDFVHFKQNHCDFACNILKID</sequence>
<name>A0A9N9N0F2_9CUCU</name>
<feature type="region of interest" description="Disordered" evidence="1">
    <location>
        <begin position="835"/>
        <end position="854"/>
    </location>
</feature>
<protein>
    <recommendedName>
        <fullName evidence="2">AAA+ ATPase domain-containing protein</fullName>
    </recommendedName>
</protein>
<feature type="compositionally biased region" description="Basic residues" evidence="1">
    <location>
        <begin position="55"/>
        <end position="64"/>
    </location>
</feature>
<organism evidence="3 4">
    <name type="scientific">Ceutorhynchus assimilis</name>
    <name type="common">cabbage seed weevil</name>
    <dbReference type="NCBI Taxonomy" id="467358"/>
    <lineage>
        <taxon>Eukaryota</taxon>
        <taxon>Metazoa</taxon>
        <taxon>Ecdysozoa</taxon>
        <taxon>Arthropoda</taxon>
        <taxon>Hexapoda</taxon>
        <taxon>Insecta</taxon>
        <taxon>Pterygota</taxon>
        <taxon>Neoptera</taxon>
        <taxon>Endopterygota</taxon>
        <taxon>Coleoptera</taxon>
        <taxon>Polyphaga</taxon>
        <taxon>Cucujiformia</taxon>
        <taxon>Curculionidae</taxon>
        <taxon>Ceutorhynchinae</taxon>
        <taxon>Ceutorhynchus</taxon>
    </lineage>
</organism>
<dbReference type="AlphaFoldDB" id="A0A9N9N0F2"/>
<feature type="region of interest" description="Disordered" evidence="1">
    <location>
        <begin position="300"/>
        <end position="326"/>
    </location>
</feature>
<dbReference type="InterPro" id="IPR003593">
    <property type="entry name" value="AAA+_ATPase"/>
</dbReference>
<evidence type="ECO:0000256" key="1">
    <source>
        <dbReference type="SAM" id="MobiDB-lite"/>
    </source>
</evidence>
<feature type="compositionally biased region" description="Polar residues" evidence="1">
    <location>
        <begin position="77"/>
        <end position="94"/>
    </location>
</feature>
<feature type="compositionally biased region" description="Basic residues" evidence="1">
    <location>
        <begin position="690"/>
        <end position="701"/>
    </location>
</feature>
<dbReference type="GO" id="GO:0003677">
    <property type="term" value="F:DNA binding"/>
    <property type="evidence" value="ECO:0007669"/>
    <property type="project" value="TreeGrafter"/>
</dbReference>
<dbReference type="GO" id="GO:0016887">
    <property type="term" value="F:ATP hydrolysis activity"/>
    <property type="evidence" value="ECO:0007669"/>
    <property type="project" value="InterPro"/>
</dbReference>
<dbReference type="InterPro" id="IPR003959">
    <property type="entry name" value="ATPase_AAA_core"/>
</dbReference>
<dbReference type="SUPFAM" id="SSF52540">
    <property type="entry name" value="P-loop containing nucleoside triphosphate hydrolases"/>
    <property type="match status" value="1"/>
</dbReference>
<feature type="compositionally biased region" description="Basic and acidic residues" evidence="1">
    <location>
        <begin position="95"/>
        <end position="104"/>
    </location>
</feature>
<dbReference type="PANTHER" id="PTHR23389">
    <property type="entry name" value="CHROMOSOME TRANSMISSION FIDELITY FACTOR 18"/>
    <property type="match status" value="1"/>
</dbReference>
<dbReference type="EMBL" id="OU892285">
    <property type="protein sequence ID" value="CAG9773634.1"/>
    <property type="molecule type" value="Genomic_DNA"/>
</dbReference>
<feature type="compositionally biased region" description="Polar residues" evidence="1">
    <location>
        <begin position="161"/>
        <end position="171"/>
    </location>
</feature>
<proteinExistence type="predicted"/>
<dbReference type="PANTHER" id="PTHR23389:SF21">
    <property type="entry name" value="ATPASE FAMILY AAA DOMAIN-CONTAINING PROTEIN 5"/>
    <property type="match status" value="1"/>
</dbReference>